<dbReference type="PANTHER" id="PTHR43542:SF1">
    <property type="entry name" value="METHYLTRANSFERASE"/>
    <property type="match status" value="1"/>
</dbReference>
<protein>
    <submittedName>
        <fullName evidence="3">16S rRNA (Guanine(966)-N(2))-methyltransferase</fullName>
        <ecNumber evidence="3">2.1.1.171</ecNumber>
    </submittedName>
</protein>
<sequence>MVKTSSCRIIGGNWRGRKIKFDDADDLRPTIDRIRETVFNWLQPYLNKSVCLDLFAGSGVLGLEALSRGATEVVLVEKNKTTANNIKKNLSQLKASDAVVYTDDALNWLNASVKKQHFNLVFLDPPFHTDLLEKSTITLNDSGILADDAIIYVEHNASEKFIAPENWSCLKDKCAGQVSYKLFELL</sequence>
<dbReference type="GO" id="GO:0052913">
    <property type="term" value="F:16S rRNA (guanine(966)-N(2))-methyltransferase activity"/>
    <property type="evidence" value="ECO:0007669"/>
    <property type="project" value="UniProtKB-EC"/>
</dbReference>
<dbReference type="NCBIfam" id="TIGR00095">
    <property type="entry name" value="16S rRNA (guanine(966)-N(2))-methyltransferase RsmD"/>
    <property type="match status" value="1"/>
</dbReference>
<evidence type="ECO:0000313" key="3">
    <source>
        <dbReference type="EMBL" id="VAW55606.1"/>
    </source>
</evidence>
<name>A0A3B0XG79_9ZZZZ</name>
<dbReference type="CDD" id="cd02440">
    <property type="entry name" value="AdoMet_MTases"/>
    <property type="match status" value="1"/>
</dbReference>
<proteinExistence type="predicted"/>
<dbReference type="InterPro" id="IPR029063">
    <property type="entry name" value="SAM-dependent_MTases_sf"/>
</dbReference>
<dbReference type="PANTHER" id="PTHR43542">
    <property type="entry name" value="METHYLTRANSFERASE"/>
    <property type="match status" value="1"/>
</dbReference>
<dbReference type="PROSITE" id="PS00092">
    <property type="entry name" value="N6_MTASE"/>
    <property type="match status" value="1"/>
</dbReference>
<gene>
    <name evidence="3" type="ORF">MNBD_GAMMA05-2175</name>
</gene>
<dbReference type="Gene3D" id="3.40.50.150">
    <property type="entry name" value="Vaccinia Virus protein VP39"/>
    <property type="match status" value="1"/>
</dbReference>
<evidence type="ECO:0000256" key="2">
    <source>
        <dbReference type="ARBA" id="ARBA00022679"/>
    </source>
</evidence>
<reference evidence="3" key="1">
    <citation type="submission" date="2018-06" db="EMBL/GenBank/DDBJ databases">
        <authorList>
            <person name="Zhirakovskaya E."/>
        </authorList>
    </citation>
    <scope>NUCLEOTIDE SEQUENCE</scope>
</reference>
<dbReference type="AlphaFoldDB" id="A0A3B0XG79"/>
<dbReference type="EC" id="2.1.1.171" evidence="3"/>
<organism evidence="3">
    <name type="scientific">hydrothermal vent metagenome</name>
    <dbReference type="NCBI Taxonomy" id="652676"/>
    <lineage>
        <taxon>unclassified sequences</taxon>
        <taxon>metagenomes</taxon>
        <taxon>ecological metagenomes</taxon>
    </lineage>
</organism>
<dbReference type="InterPro" id="IPR002052">
    <property type="entry name" value="DNA_methylase_N6_adenine_CS"/>
</dbReference>
<dbReference type="EMBL" id="UOFE01000049">
    <property type="protein sequence ID" value="VAW55606.1"/>
    <property type="molecule type" value="Genomic_DNA"/>
</dbReference>
<dbReference type="PIRSF" id="PIRSF004553">
    <property type="entry name" value="CHP00095"/>
    <property type="match status" value="1"/>
</dbReference>
<keyword evidence="2 3" id="KW-0808">Transferase</keyword>
<dbReference type="InterPro" id="IPR004398">
    <property type="entry name" value="RNA_MeTrfase_RsmD"/>
</dbReference>
<dbReference type="Pfam" id="PF03602">
    <property type="entry name" value="Cons_hypoth95"/>
    <property type="match status" value="1"/>
</dbReference>
<keyword evidence="1 3" id="KW-0489">Methyltransferase</keyword>
<evidence type="ECO:0000256" key="1">
    <source>
        <dbReference type="ARBA" id="ARBA00022603"/>
    </source>
</evidence>
<accession>A0A3B0XG79</accession>
<dbReference type="GO" id="GO:0003676">
    <property type="term" value="F:nucleic acid binding"/>
    <property type="evidence" value="ECO:0007669"/>
    <property type="project" value="InterPro"/>
</dbReference>
<dbReference type="SUPFAM" id="SSF53335">
    <property type="entry name" value="S-adenosyl-L-methionine-dependent methyltransferases"/>
    <property type="match status" value="1"/>
</dbReference>